<sequence length="593" mass="67604">MEPIAIYLLKSCCLLLLFFIAYHCLLRKETFFTANRWFLLAGLVTAVVLPLVVFTQIVWVDPNPVAYDWSSFPKRSLVDEDHTARYIYIALALAYSLGALGLLTKFGVDFYSLRKIVKGQNVINQDDFKFIDSPENRAPFSFFKTIVYNSNLYTAIELRNIIEHEKVHSEQYHSADVLIGRLFCILFWFNPIVWMYKKAMIQNLEFIADSEALKKISDKKAYQITLLKITTQEHCVALTNPFYQSLIKKRIVMLNKNQSHQKNAWKYTAILPALVGFTLFYQVEVVAQVKAPKESTSAVTYKLSTTSAITKQDSIKKTKKIEFEREKSKNIDPDTDIYIDGKKVTKKELDSTDPNTIESMNVTKGEKTSTIQITTQKQQSNSISIFENNQGADKLDLEKTDPTNLTGKKGPKGTYTVKKVYTTTDKNAAPQNAEYYVNGKKVSALEAEALSPNDITSVDVKKNGIGMTNSINIITKSYVDNRVSVPEPPTPPTPPTFNFKTPKAPNFPKAPTAPKGSPDTGDKKAWANFEKKMEEFEKKMKLLEPEIAEFDKKMEEFDRQMEPFNAKMKIFEKQMEVYEKQMQAYQAKLKASK</sequence>
<evidence type="ECO:0000259" key="3">
    <source>
        <dbReference type="Pfam" id="PF05569"/>
    </source>
</evidence>
<comment type="caution">
    <text evidence="4">The sequence shown here is derived from an EMBL/GenBank/DDBJ whole genome shotgun (WGS) entry which is preliminary data.</text>
</comment>
<evidence type="ECO:0000313" key="4">
    <source>
        <dbReference type="EMBL" id="MBC5842455.1"/>
    </source>
</evidence>
<keyword evidence="2" id="KW-0812">Transmembrane</keyword>
<feature type="compositionally biased region" description="Pro residues" evidence="1">
    <location>
        <begin position="486"/>
        <end position="495"/>
    </location>
</feature>
<dbReference type="EMBL" id="JACRUJ010000005">
    <property type="protein sequence ID" value="MBC5842455.1"/>
    <property type="molecule type" value="Genomic_DNA"/>
</dbReference>
<protein>
    <submittedName>
        <fullName evidence="4">M56 family metallopeptidase</fullName>
    </submittedName>
</protein>
<feature type="transmembrane region" description="Helical" evidence="2">
    <location>
        <begin position="37"/>
        <end position="59"/>
    </location>
</feature>
<keyword evidence="2" id="KW-1133">Transmembrane helix</keyword>
<dbReference type="PANTHER" id="PTHR34978:SF3">
    <property type="entry name" value="SLR0241 PROTEIN"/>
    <property type="match status" value="1"/>
</dbReference>
<name>A0ABR7JAC3_9FLAO</name>
<proteinExistence type="predicted"/>
<organism evidence="4 5">
    <name type="scientific">Flavobacterium kayseriense</name>
    <dbReference type="NCBI Taxonomy" id="2764714"/>
    <lineage>
        <taxon>Bacteria</taxon>
        <taxon>Pseudomonadati</taxon>
        <taxon>Bacteroidota</taxon>
        <taxon>Flavobacteriia</taxon>
        <taxon>Flavobacteriales</taxon>
        <taxon>Flavobacteriaceae</taxon>
        <taxon>Flavobacterium</taxon>
    </lineage>
</organism>
<evidence type="ECO:0000256" key="1">
    <source>
        <dbReference type="SAM" id="MobiDB-lite"/>
    </source>
</evidence>
<feature type="region of interest" description="Disordered" evidence="1">
    <location>
        <begin position="484"/>
        <end position="523"/>
    </location>
</feature>
<accession>A0ABR7JAC3</accession>
<feature type="transmembrane region" description="Helical" evidence="2">
    <location>
        <begin position="86"/>
        <end position="108"/>
    </location>
</feature>
<feature type="transmembrane region" description="Helical" evidence="2">
    <location>
        <begin position="178"/>
        <end position="196"/>
    </location>
</feature>
<dbReference type="Pfam" id="PF05569">
    <property type="entry name" value="Peptidase_M56"/>
    <property type="match status" value="1"/>
</dbReference>
<evidence type="ECO:0000256" key="2">
    <source>
        <dbReference type="SAM" id="Phobius"/>
    </source>
</evidence>
<feature type="domain" description="Peptidase M56" evidence="3">
    <location>
        <begin position="153"/>
        <end position="254"/>
    </location>
</feature>
<evidence type="ECO:0000313" key="5">
    <source>
        <dbReference type="Proteomes" id="UP000629963"/>
    </source>
</evidence>
<gene>
    <name evidence="4" type="ORF">H8R23_13640</name>
</gene>
<dbReference type="SUPFAM" id="SSF57997">
    <property type="entry name" value="Tropomyosin"/>
    <property type="match status" value="1"/>
</dbReference>
<keyword evidence="5" id="KW-1185">Reference proteome</keyword>
<dbReference type="Proteomes" id="UP000629963">
    <property type="component" value="Unassembled WGS sequence"/>
</dbReference>
<keyword evidence="2" id="KW-0472">Membrane</keyword>
<dbReference type="InterPro" id="IPR008756">
    <property type="entry name" value="Peptidase_M56"/>
</dbReference>
<feature type="transmembrane region" description="Helical" evidence="2">
    <location>
        <begin position="6"/>
        <end position="25"/>
    </location>
</feature>
<dbReference type="RefSeq" id="WP_187010953.1">
    <property type="nucleotide sequence ID" value="NZ_JACRUI010000005.1"/>
</dbReference>
<dbReference type="PANTHER" id="PTHR34978">
    <property type="entry name" value="POSSIBLE SENSOR-TRANSDUCER PROTEIN BLAR"/>
    <property type="match status" value="1"/>
</dbReference>
<dbReference type="InterPro" id="IPR052173">
    <property type="entry name" value="Beta-lactam_resp_regulator"/>
</dbReference>
<reference evidence="4 5" key="1">
    <citation type="submission" date="2020-08" db="EMBL/GenBank/DDBJ databases">
        <title>Description of novel Flavobacterium F-380 isolate.</title>
        <authorList>
            <person name="Saticioglu I.B."/>
            <person name="Duman M."/>
            <person name="Altun S."/>
        </authorList>
    </citation>
    <scope>NUCLEOTIDE SEQUENCE [LARGE SCALE GENOMIC DNA]</scope>
    <source>
        <strain evidence="4 5">F-380</strain>
    </source>
</reference>
<dbReference type="CDD" id="cd07341">
    <property type="entry name" value="M56_BlaR1_MecR1_like"/>
    <property type="match status" value="1"/>
</dbReference>